<comment type="similarity">
    <text evidence="1">Belongs to the LysR transcriptional regulatory family.</text>
</comment>
<dbReference type="PANTHER" id="PTHR30537:SF5">
    <property type="entry name" value="HTH-TYPE TRANSCRIPTIONAL ACTIVATOR TTDR-RELATED"/>
    <property type="match status" value="1"/>
</dbReference>
<dbReference type="PANTHER" id="PTHR30537">
    <property type="entry name" value="HTH-TYPE TRANSCRIPTIONAL REGULATOR"/>
    <property type="match status" value="1"/>
</dbReference>
<dbReference type="EMBL" id="CP089984">
    <property type="protein sequence ID" value="WXB19575.1"/>
    <property type="molecule type" value="Genomic_DNA"/>
</dbReference>
<name>A0ABZ2MAM7_9BACT</name>
<keyword evidence="7" id="KW-1185">Reference proteome</keyword>
<feature type="domain" description="HTH lysR-type" evidence="5">
    <location>
        <begin position="14"/>
        <end position="64"/>
    </location>
</feature>
<gene>
    <name evidence="6" type="ORF">LZC94_20405</name>
</gene>
<dbReference type="PROSITE" id="PS50931">
    <property type="entry name" value="HTH_LYSR"/>
    <property type="match status" value="1"/>
</dbReference>
<dbReference type="InterPro" id="IPR036390">
    <property type="entry name" value="WH_DNA-bd_sf"/>
</dbReference>
<evidence type="ECO:0000313" key="6">
    <source>
        <dbReference type="EMBL" id="WXB19575.1"/>
    </source>
</evidence>
<dbReference type="Pfam" id="PF03466">
    <property type="entry name" value="LysR_substrate"/>
    <property type="match status" value="1"/>
</dbReference>
<dbReference type="Gene3D" id="3.40.190.290">
    <property type="match status" value="1"/>
</dbReference>
<evidence type="ECO:0000256" key="1">
    <source>
        <dbReference type="ARBA" id="ARBA00009437"/>
    </source>
</evidence>
<dbReference type="InterPro" id="IPR000847">
    <property type="entry name" value="LysR_HTH_N"/>
</dbReference>
<dbReference type="InterPro" id="IPR036388">
    <property type="entry name" value="WH-like_DNA-bd_sf"/>
</dbReference>
<organism evidence="6 7">
    <name type="scientific">Pendulispora albinea</name>
    <dbReference type="NCBI Taxonomy" id="2741071"/>
    <lineage>
        <taxon>Bacteria</taxon>
        <taxon>Pseudomonadati</taxon>
        <taxon>Myxococcota</taxon>
        <taxon>Myxococcia</taxon>
        <taxon>Myxococcales</taxon>
        <taxon>Sorangiineae</taxon>
        <taxon>Pendulisporaceae</taxon>
        <taxon>Pendulispora</taxon>
    </lineage>
</organism>
<keyword evidence="4" id="KW-0804">Transcription</keyword>
<evidence type="ECO:0000259" key="5">
    <source>
        <dbReference type="PROSITE" id="PS50931"/>
    </source>
</evidence>
<accession>A0ABZ2MAM7</accession>
<evidence type="ECO:0000313" key="7">
    <source>
        <dbReference type="Proteomes" id="UP001370348"/>
    </source>
</evidence>
<sequence length="311" mass="33179">MMTQSREWLTGIPILLAVVEARSFTGAAKKLGITPSAASQAVRALEGRLGTALLLRSTRSLSLTAIGTTYVERLAPVFVELVAATEEAMGNGEHPAGPLRLTMPKAAYDGIVAPSLPSFRAHYPDIELEIEVEDRWVDIVKDGFDAGIRYGNLLAKGMTAIEIAPASASVLAAAPAYLERRGRPEAPPDLAEHESVVCRSRTTGMIASWALVSEAGAEHRVDPGAQTIAGDLAVQIDLTVRGHGISCIPDRSASALLDGGQLERVLPDWSIPLDAMFLYFAGNRSHSPSLQAFIRHATGAGQGRSRARRIR</sequence>
<dbReference type="SUPFAM" id="SSF46785">
    <property type="entry name" value="Winged helix' DNA-binding domain"/>
    <property type="match status" value="1"/>
</dbReference>
<dbReference type="Pfam" id="PF00126">
    <property type="entry name" value="HTH_1"/>
    <property type="match status" value="1"/>
</dbReference>
<evidence type="ECO:0000256" key="2">
    <source>
        <dbReference type="ARBA" id="ARBA00023015"/>
    </source>
</evidence>
<dbReference type="RefSeq" id="WP_394829182.1">
    <property type="nucleotide sequence ID" value="NZ_CP089984.1"/>
</dbReference>
<reference evidence="6 7" key="1">
    <citation type="submission" date="2021-12" db="EMBL/GenBank/DDBJ databases">
        <title>Discovery of the Pendulisporaceae a myxobacterial family with distinct sporulation behavior and unique specialized metabolism.</title>
        <authorList>
            <person name="Garcia R."/>
            <person name="Popoff A."/>
            <person name="Bader C.D."/>
            <person name="Loehr J."/>
            <person name="Walesch S."/>
            <person name="Walt C."/>
            <person name="Boldt J."/>
            <person name="Bunk B."/>
            <person name="Haeckl F.J.F.P.J."/>
            <person name="Gunesch A.P."/>
            <person name="Birkelbach J."/>
            <person name="Nuebel U."/>
            <person name="Pietschmann T."/>
            <person name="Bach T."/>
            <person name="Mueller R."/>
        </authorList>
    </citation>
    <scope>NUCLEOTIDE SEQUENCE [LARGE SCALE GENOMIC DNA]</scope>
    <source>
        <strain evidence="6 7">MSr11954</strain>
    </source>
</reference>
<protein>
    <submittedName>
        <fullName evidence="6">LysR family transcriptional regulator</fullName>
    </submittedName>
</protein>
<dbReference type="InterPro" id="IPR005119">
    <property type="entry name" value="LysR_subst-bd"/>
</dbReference>
<dbReference type="InterPro" id="IPR058163">
    <property type="entry name" value="LysR-type_TF_proteobact-type"/>
</dbReference>
<evidence type="ECO:0000256" key="4">
    <source>
        <dbReference type="ARBA" id="ARBA00023163"/>
    </source>
</evidence>
<keyword evidence="3" id="KW-0238">DNA-binding</keyword>
<proteinExistence type="inferred from homology"/>
<dbReference type="SUPFAM" id="SSF53850">
    <property type="entry name" value="Periplasmic binding protein-like II"/>
    <property type="match status" value="1"/>
</dbReference>
<keyword evidence="2" id="KW-0805">Transcription regulation</keyword>
<dbReference type="Proteomes" id="UP001370348">
    <property type="component" value="Chromosome"/>
</dbReference>
<evidence type="ECO:0000256" key="3">
    <source>
        <dbReference type="ARBA" id="ARBA00023125"/>
    </source>
</evidence>
<dbReference type="Gene3D" id="1.10.10.10">
    <property type="entry name" value="Winged helix-like DNA-binding domain superfamily/Winged helix DNA-binding domain"/>
    <property type="match status" value="1"/>
</dbReference>